<evidence type="ECO:0000313" key="1">
    <source>
        <dbReference type="EMBL" id="KAK9004157.1"/>
    </source>
</evidence>
<comment type="caution">
    <text evidence="1">The sequence shown here is derived from an EMBL/GenBank/DDBJ whole genome shotgun (WGS) entry which is preliminary data.</text>
</comment>
<accession>A0ABR2QU01</accession>
<sequence length="68" mass="7666">MFPSNHLISFDIAVKIPAPDRFGWPYADSCIGKRLATELQLLKLSFIFNANGSIPELTNLFPVYESCF</sequence>
<organism evidence="1 2">
    <name type="scientific">Hibiscus sabdariffa</name>
    <name type="common">roselle</name>
    <dbReference type="NCBI Taxonomy" id="183260"/>
    <lineage>
        <taxon>Eukaryota</taxon>
        <taxon>Viridiplantae</taxon>
        <taxon>Streptophyta</taxon>
        <taxon>Embryophyta</taxon>
        <taxon>Tracheophyta</taxon>
        <taxon>Spermatophyta</taxon>
        <taxon>Magnoliopsida</taxon>
        <taxon>eudicotyledons</taxon>
        <taxon>Gunneridae</taxon>
        <taxon>Pentapetalae</taxon>
        <taxon>rosids</taxon>
        <taxon>malvids</taxon>
        <taxon>Malvales</taxon>
        <taxon>Malvaceae</taxon>
        <taxon>Malvoideae</taxon>
        <taxon>Hibiscus</taxon>
    </lineage>
</organism>
<proteinExistence type="predicted"/>
<reference evidence="1 2" key="1">
    <citation type="journal article" date="2024" name="G3 (Bethesda)">
        <title>Genome assembly of Hibiscus sabdariffa L. provides insights into metabolisms of medicinal natural products.</title>
        <authorList>
            <person name="Kim T."/>
        </authorList>
    </citation>
    <scope>NUCLEOTIDE SEQUENCE [LARGE SCALE GENOMIC DNA]</scope>
    <source>
        <strain evidence="1">TK-2024</strain>
        <tissue evidence="1">Old leaves</tissue>
    </source>
</reference>
<dbReference type="Proteomes" id="UP001396334">
    <property type="component" value="Unassembled WGS sequence"/>
</dbReference>
<name>A0ABR2QU01_9ROSI</name>
<gene>
    <name evidence="1" type="ORF">V6N11_001964</name>
</gene>
<keyword evidence="2" id="KW-1185">Reference proteome</keyword>
<protein>
    <submittedName>
        <fullName evidence="1">Uncharacterized protein</fullName>
    </submittedName>
</protein>
<evidence type="ECO:0000313" key="2">
    <source>
        <dbReference type="Proteomes" id="UP001396334"/>
    </source>
</evidence>
<dbReference type="EMBL" id="JBBPBN010000031">
    <property type="protein sequence ID" value="KAK9004157.1"/>
    <property type="molecule type" value="Genomic_DNA"/>
</dbReference>